<dbReference type="AlphaFoldDB" id="A0A0A9EZ50"/>
<organism evidence="1">
    <name type="scientific">Arundo donax</name>
    <name type="common">Giant reed</name>
    <name type="synonym">Donax arundinaceus</name>
    <dbReference type="NCBI Taxonomy" id="35708"/>
    <lineage>
        <taxon>Eukaryota</taxon>
        <taxon>Viridiplantae</taxon>
        <taxon>Streptophyta</taxon>
        <taxon>Embryophyta</taxon>
        <taxon>Tracheophyta</taxon>
        <taxon>Spermatophyta</taxon>
        <taxon>Magnoliopsida</taxon>
        <taxon>Liliopsida</taxon>
        <taxon>Poales</taxon>
        <taxon>Poaceae</taxon>
        <taxon>PACMAD clade</taxon>
        <taxon>Arundinoideae</taxon>
        <taxon>Arundineae</taxon>
        <taxon>Arundo</taxon>
    </lineage>
</organism>
<proteinExistence type="predicted"/>
<reference evidence="1" key="1">
    <citation type="submission" date="2014-09" db="EMBL/GenBank/DDBJ databases">
        <authorList>
            <person name="Magalhaes I.L.F."/>
            <person name="Oliveira U."/>
            <person name="Santos F.R."/>
            <person name="Vidigal T.H.D.A."/>
            <person name="Brescovit A.D."/>
            <person name="Santos A.J."/>
        </authorList>
    </citation>
    <scope>NUCLEOTIDE SEQUENCE</scope>
    <source>
        <tissue evidence="1">Shoot tissue taken approximately 20 cm above the soil surface</tissue>
    </source>
</reference>
<accession>A0A0A9EZ50</accession>
<evidence type="ECO:0000313" key="1">
    <source>
        <dbReference type="EMBL" id="JAE01318.1"/>
    </source>
</evidence>
<dbReference type="EMBL" id="GBRH01196578">
    <property type="protein sequence ID" value="JAE01318.1"/>
    <property type="molecule type" value="Transcribed_RNA"/>
</dbReference>
<sequence length="26" mass="3188">MHATEMKETLKLHQKGRIKYTTELNW</sequence>
<reference evidence="1" key="2">
    <citation type="journal article" date="2015" name="Data Brief">
        <title>Shoot transcriptome of the giant reed, Arundo donax.</title>
        <authorList>
            <person name="Barrero R.A."/>
            <person name="Guerrero F.D."/>
            <person name="Moolhuijzen P."/>
            <person name="Goolsby J.A."/>
            <person name="Tidwell J."/>
            <person name="Bellgard S.E."/>
            <person name="Bellgard M.I."/>
        </authorList>
    </citation>
    <scope>NUCLEOTIDE SEQUENCE</scope>
    <source>
        <tissue evidence="1">Shoot tissue taken approximately 20 cm above the soil surface</tissue>
    </source>
</reference>
<name>A0A0A9EZ50_ARUDO</name>
<protein>
    <submittedName>
        <fullName evidence="1">Uncharacterized protein</fullName>
    </submittedName>
</protein>